<protein>
    <submittedName>
        <fullName evidence="1">Uncharacterized protein</fullName>
    </submittedName>
</protein>
<dbReference type="EMBL" id="JANPWB010000008">
    <property type="protein sequence ID" value="KAJ1166364.1"/>
    <property type="molecule type" value="Genomic_DNA"/>
</dbReference>
<name>A0AAV7SQJ9_PLEWA</name>
<reference evidence="1" key="1">
    <citation type="journal article" date="2022" name="bioRxiv">
        <title>Sequencing and chromosome-scale assembly of the giantPleurodeles waltlgenome.</title>
        <authorList>
            <person name="Brown T."/>
            <person name="Elewa A."/>
            <person name="Iarovenko S."/>
            <person name="Subramanian E."/>
            <person name="Araus A.J."/>
            <person name="Petzold A."/>
            <person name="Susuki M."/>
            <person name="Suzuki K.-i.T."/>
            <person name="Hayashi T."/>
            <person name="Toyoda A."/>
            <person name="Oliveira C."/>
            <person name="Osipova E."/>
            <person name="Leigh N.D."/>
            <person name="Simon A."/>
            <person name="Yun M.H."/>
        </authorList>
    </citation>
    <scope>NUCLEOTIDE SEQUENCE</scope>
    <source>
        <strain evidence="1">20211129_DDA</strain>
        <tissue evidence="1">Liver</tissue>
    </source>
</reference>
<sequence length="95" mass="10321">MSEDWVLLPPPEGGPAGGPGLGFSDYGALLLMTCGLDRWRGSSRVAPQVRVLLPWAAAPDRCGCSRPCDGGRWPGPGAWRPPFRILFRGESDKWE</sequence>
<dbReference type="AlphaFoldDB" id="A0AAV7SQJ9"/>
<keyword evidence="2" id="KW-1185">Reference proteome</keyword>
<proteinExistence type="predicted"/>
<comment type="caution">
    <text evidence="1">The sequence shown here is derived from an EMBL/GenBank/DDBJ whole genome shotgun (WGS) entry which is preliminary data.</text>
</comment>
<dbReference type="Proteomes" id="UP001066276">
    <property type="component" value="Chromosome 4_2"/>
</dbReference>
<evidence type="ECO:0000313" key="1">
    <source>
        <dbReference type="EMBL" id="KAJ1166364.1"/>
    </source>
</evidence>
<gene>
    <name evidence="1" type="ORF">NDU88_006768</name>
</gene>
<organism evidence="1 2">
    <name type="scientific">Pleurodeles waltl</name>
    <name type="common">Iberian ribbed newt</name>
    <dbReference type="NCBI Taxonomy" id="8319"/>
    <lineage>
        <taxon>Eukaryota</taxon>
        <taxon>Metazoa</taxon>
        <taxon>Chordata</taxon>
        <taxon>Craniata</taxon>
        <taxon>Vertebrata</taxon>
        <taxon>Euteleostomi</taxon>
        <taxon>Amphibia</taxon>
        <taxon>Batrachia</taxon>
        <taxon>Caudata</taxon>
        <taxon>Salamandroidea</taxon>
        <taxon>Salamandridae</taxon>
        <taxon>Pleurodelinae</taxon>
        <taxon>Pleurodeles</taxon>
    </lineage>
</organism>
<accession>A0AAV7SQJ9</accession>
<evidence type="ECO:0000313" key="2">
    <source>
        <dbReference type="Proteomes" id="UP001066276"/>
    </source>
</evidence>